<dbReference type="InterPro" id="IPR016007">
    <property type="entry name" value="Alpha_rhamnosid"/>
</dbReference>
<name>A0A7W7ZZK6_9ACTN</name>
<dbReference type="AlphaFoldDB" id="A0A7W7ZZK6"/>
<evidence type="ECO:0000256" key="2">
    <source>
        <dbReference type="ARBA" id="ARBA00012652"/>
    </source>
</evidence>
<dbReference type="PANTHER" id="PTHR33307:SF6">
    <property type="entry name" value="ALPHA-RHAMNOSIDASE (EUROFUNG)-RELATED"/>
    <property type="match status" value="1"/>
</dbReference>
<feature type="region of interest" description="Disordered" evidence="4">
    <location>
        <begin position="816"/>
        <end position="836"/>
    </location>
</feature>
<evidence type="ECO:0000313" key="9">
    <source>
        <dbReference type="EMBL" id="MBB5076649.1"/>
    </source>
</evidence>
<dbReference type="InterPro" id="IPR012341">
    <property type="entry name" value="6hp_glycosidase-like_sf"/>
</dbReference>
<dbReference type="Pfam" id="PF17390">
    <property type="entry name" value="Bac_rhamnosid_C"/>
    <property type="match status" value="1"/>
</dbReference>
<gene>
    <name evidence="9" type="ORF">HNR40_002113</name>
</gene>
<reference evidence="9 10" key="1">
    <citation type="submission" date="2020-08" db="EMBL/GenBank/DDBJ databases">
        <title>Genomic Encyclopedia of Type Strains, Phase IV (KMG-IV): sequencing the most valuable type-strain genomes for metagenomic binning, comparative biology and taxonomic classification.</title>
        <authorList>
            <person name="Goeker M."/>
        </authorList>
    </citation>
    <scope>NUCLEOTIDE SEQUENCE [LARGE SCALE GENOMIC DNA]</scope>
    <source>
        <strain evidence="9 10">DSM 45385</strain>
    </source>
</reference>
<dbReference type="PIRSF" id="PIRSF010631">
    <property type="entry name" value="A-rhamnsds"/>
    <property type="match status" value="1"/>
</dbReference>
<feature type="domain" description="Alpha-L-rhamnosidase concanavalin-like" evidence="5">
    <location>
        <begin position="298"/>
        <end position="383"/>
    </location>
</feature>
<evidence type="ECO:0000259" key="7">
    <source>
        <dbReference type="Pfam" id="PF17389"/>
    </source>
</evidence>
<dbReference type="InterPro" id="IPR035398">
    <property type="entry name" value="Bac_rhamnosid_C"/>
</dbReference>
<dbReference type="Gene3D" id="2.60.40.10">
    <property type="entry name" value="Immunoglobulins"/>
    <property type="match status" value="1"/>
</dbReference>
<dbReference type="Gene3D" id="1.50.10.10">
    <property type="match status" value="1"/>
</dbReference>
<dbReference type="InterPro" id="IPR008902">
    <property type="entry name" value="Rhamnosid_concanavalin"/>
</dbReference>
<dbReference type="InterPro" id="IPR008928">
    <property type="entry name" value="6-hairpin_glycosidase_sf"/>
</dbReference>
<keyword evidence="9" id="KW-0326">Glycosidase</keyword>
<dbReference type="Pfam" id="PF05592">
    <property type="entry name" value="Bac_rhamnosid"/>
    <property type="match status" value="1"/>
</dbReference>
<protein>
    <recommendedName>
        <fullName evidence="2">alpha-L-rhamnosidase</fullName>
        <ecNumber evidence="2">3.2.1.40</ecNumber>
    </recommendedName>
</protein>
<evidence type="ECO:0000259" key="8">
    <source>
        <dbReference type="Pfam" id="PF17390"/>
    </source>
</evidence>
<evidence type="ECO:0000256" key="1">
    <source>
        <dbReference type="ARBA" id="ARBA00001445"/>
    </source>
</evidence>
<dbReference type="EMBL" id="JACHIN010000002">
    <property type="protein sequence ID" value="MBB5076649.1"/>
    <property type="molecule type" value="Genomic_DNA"/>
</dbReference>
<sequence length="836" mass="91235">MDIAAPRFEHLDEPLGLGESHPRLSWIVNSESPGWRQSAYEVSARGERVLVESGESVLVPWPFAPLAARERVSVSVRVRDADGAWSDWSPPAVAEAGLLGPADWSARFVAPPGEEHLLRGEFTVRPAVTSARLYATALGVYELELNGVTVGDHVMTPGWTSYKHRLRYQTYDVTTLLRPGPNRLAAILAEGWYRGRLGFQGGTIAVYGERLALLAQLEITYADGTVQRYGTGPDWQCAPGPLLASGIYDGETHDARLQSPADWRPVDPLDHDLSTLVAPTGPPVRRTQELTPTEILTSPSGQTILDFGQNLVGRLRITARGQAGERVILRHAEVLEAGELSTRPLRTAAATDVYILRGDAEEVWEPRFTFHGFRYASIEGPADPALVRAVVCHTDMERTGHFECSDPLVNRLHENVVWSMRGNFLDLPTDCPQRDERLGWTGDLQVFTPAAAFLHDCAGMLTSWLADLAAEQAPSGAVPVVVPNVLGERAVIAAAGWGDAAVLVPWTLYQRYGDAALLERQFPSMRRYVEHVAELAGDRRLWDTGYQFGDWLDPAAPPDKPGDGRTSKEVVATAYLAHSARVVAQAAEVLGEDAGPYTALSAQVRQAFADAYVSPEGTVLGDSATGYALALRFDLLPTREQREFAGERLARVLADGGHHIATGFLGTPEVCDALTEAGQVEAAYRLLLQRECPSWLYAVTMGATTIWERWDSMLPDGTVNPGEMTSFNHYAFGAVADWLHRVVAGIAPGAPGYRRILLTPRPGANLTRAKATLRTPYGKAELRWTLTKDTMTTNATVPPNTTALVTLPNTPPFEIQSGTHHWTTPWPRANGTDIAK</sequence>
<evidence type="ECO:0000256" key="3">
    <source>
        <dbReference type="ARBA" id="ARBA00022801"/>
    </source>
</evidence>
<keyword evidence="3 9" id="KW-0378">Hydrolase</keyword>
<dbReference type="Gene3D" id="2.60.120.260">
    <property type="entry name" value="Galactose-binding domain-like"/>
    <property type="match status" value="2"/>
</dbReference>
<feature type="domain" description="Alpha-L-rhamnosidase six-hairpin glycosidase" evidence="7">
    <location>
        <begin position="397"/>
        <end position="743"/>
    </location>
</feature>
<dbReference type="Pfam" id="PF25788">
    <property type="entry name" value="Ig_Rha78A_N"/>
    <property type="match status" value="1"/>
</dbReference>
<dbReference type="PANTHER" id="PTHR33307">
    <property type="entry name" value="ALPHA-RHAMNOSIDASE (EUROFUNG)"/>
    <property type="match status" value="1"/>
</dbReference>
<dbReference type="Pfam" id="PF17389">
    <property type="entry name" value="Bac_rhamnosid6H"/>
    <property type="match status" value="1"/>
</dbReference>
<dbReference type="InterPro" id="IPR013783">
    <property type="entry name" value="Ig-like_fold"/>
</dbReference>
<evidence type="ECO:0000259" key="5">
    <source>
        <dbReference type="Pfam" id="PF05592"/>
    </source>
</evidence>
<feature type="domain" description="Bacterial alpha-L-rhamnosidase N-terminal" evidence="6">
    <location>
        <begin position="128"/>
        <end position="288"/>
    </location>
</feature>
<dbReference type="GO" id="GO:0005975">
    <property type="term" value="P:carbohydrate metabolic process"/>
    <property type="evidence" value="ECO:0007669"/>
    <property type="project" value="InterPro"/>
</dbReference>
<keyword evidence="10" id="KW-1185">Reference proteome</keyword>
<proteinExistence type="predicted"/>
<dbReference type="InterPro" id="IPR035396">
    <property type="entry name" value="Bac_rhamnosid6H"/>
</dbReference>
<dbReference type="RefSeq" id="WP_184960149.1">
    <property type="nucleotide sequence ID" value="NZ_JACHIN010000002.1"/>
</dbReference>
<evidence type="ECO:0000256" key="4">
    <source>
        <dbReference type="SAM" id="MobiDB-lite"/>
    </source>
</evidence>
<accession>A0A7W7ZZK6</accession>
<dbReference type="SUPFAM" id="SSF48208">
    <property type="entry name" value="Six-hairpin glycosidases"/>
    <property type="match status" value="1"/>
</dbReference>
<dbReference type="Proteomes" id="UP000568380">
    <property type="component" value="Unassembled WGS sequence"/>
</dbReference>
<dbReference type="Gene3D" id="2.60.420.10">
    <property type="entry name" value="Maltose phosphorylase, domain 3"/>
    <property type="match status" value="1"/>
</dbReference>
<dbReference type="EC" id="3.2.1.40" evidence="2"/>
<evidence type="ECO:0000259" key="6">
    <source>
        <dbReference type="Pfam" id="PF08531"/>
    </source>
</evidence>
<organism evidence="9 10">
    <name type="scientific">Nonomuraea endophytica</name>
    <dbReference type="NCBI Taxonomy" id="714136"/>
    <lineage>
        <taxon>Bacteria</taxon>
        <taxon>Bacillati</taxon>
        <taxon>Actinomycetota</taxon>
        <taxon>Actinomycetes</taxon>
        <taxon>Streptosporangiales</taxon>
        <taxon>Streptosporangiaceae</taxon>
        <taxon>Nonomuraea</taxon>
    </lineage>
</organism>
<dbReference type="Pfam" id="PF08531">
    <property type="entry name" value="Bac_rhamnosid_N"/>
    <property type="match status" value="1"/>
</dbReference>
<comment type="caution">
    <text evidence="9">The sequence shown here is derived from an EMBL/GenBank/DDBJ whole genome shotgun (WGS) entry which is preliminary data.</text>
</comment>
<dbReference type="InterPro" id="IPR013737">
    <property type="entry name" value="Bac_rhamnosid_N"/>
</dbReference>
<dbReference type="GO" id="GO:0030596">
    <property type="term" value="F:alpha-L-rhamnosidase activity"/>
    <property type="evidence" value="ECO:0007669"/>
    <property type="project" value="UniProtKB-EC"/>
</dbReference>
<comment type="catalytic activity">
    <reaction evidence="1">
        <text>Hydrolysis of terminal non-reducing alpha-L-rhamnose residues in alpha-L-rhamnosides.</text>
        <dbReference type="EC" id="3.2.1.40"/>
    </reaction>
</comment>
<feature type="domain" description="Alpha-L-rhamnosidase C-terminal" evidence="8">
    <location>
        <begin position="745"/>
        <end position="817"/>
    </location>
</feature>
<evidence type="ECO:0000313" key="10">
    <source>
        <dbReference type="Proteomes" id="UP000568380"/>
    </source>
</evidence>